<evidence type="ECO:0000256" key="4">
    <source>
        <dbReference type="PIRSR" id="PIRSR613078-2"/>
    </source>
</evidence>
<keyword evidence="2" id="KW-0238">DNA-binding</keyword>
<dbReference type="GO" id="GO:0003677">
    <property type="term" value="F:DNA binding"/>
    <property type="evidence" value="ECO:0007669"/>
    <property type="project" value="UniProtKB-KW"/>
</dbReference>
<name>A0A9Q8ZGE8_CURCL</name>
<dbReference type="Pfam" id="PF03184">
    <property type="entry name" value="DDE_1"/>
    <property type="match status" value="1"/>
</dbReference>
<dbReference type="PANTHER" id="PTHR19303">
    <property type="entry name" value="TRANSPOSON"/>
    <property type="match status" value="1"/>
</dbReference>
<dbReference type="InterPro" id="IPR029033">
    <property type="entry name" value="His_PPase_superfam"/>
</dbReference>
<dbReference type="InterPro" id="IPR007889">
    <property type="entry name" value="HTH_Psq"/>
</dbReference>
<feature type="domain" description="HTH CENPB-type" evidence="6">
    <location>
        <begin position="63"/>
        <end position="130"/>
    </location>
</feature>
<evidence type="ECO:0000256" key="1">
    <source>
        <dbReference type="ARBA" id="ARBA00004123"/>
    </source>
</evidence>
<dbReference type="Pfam" id="PF00300">
    <property type="entry name" value="His_Phos_1"/>
    <property type="match status" value="1"/>
</dbReference>
<dbReference type="InterPro" id="IPR001345">
    <property type="entry name" value="PG/BPGM_mutase_AS"/>
</dbReference>
<evidence type="ECO:0000256" key="3">
    <source>
        <dbReference type="ARBA" id="ARBA00023242"/>
    </source>
</evidence>
<feature type="compositionally biased region" description="Basic residues" evidence="5">
    <location>
        <begin position="659"/>
        <end position="671"/>
    </location>
</feature>
<dbReference type="InterPro" id="IPR050863">
    <property type="entry name" value="CenT-Element_Derived"/>
</dbReference>
<dbReference type="Gene3D" id="3.40.50.1240">
    <property type="entry name" value="Phosphoglycerate mutase-like"/>
    <property type="match status" value="1"/>
</dbReference>
<organism evidence="7 8">
    <name type="scientific">Curvularia clavata</name>
    <dbReference type="NCBI Taxonomy" id="95742"/>
    <lineage>
        <taxon>Eukaryota</taxon>
        <taxon>Fungi</taxon>
        <taxon>Dikarya</taxon>
        <taxon>Ascomycota</taxon>
        <taxon>Pezizomycotina</taxon>
        <taxon>Dothideomycetes</taxon>
        <taxon>Pleosporomycetidae</taxon>
        <taxon>Pleosporales</taxon>
        <taxon>Pleosporineae</taxon>
        <taxon>Pleosporaceae</taxon>
        <taxon>Curvularia</taxon>
    </lineage>
</organism>
<evidence type="ECO:0000259" key="6">
    <source>
        <dbReference type="SMART" id="SM00674"/>
    </source>
</evidence>
<dbReference type="CDD" id="cd07067">
    <property type="entry name" value="HP_PGM_like"/>
    <property type="match status" value="1"/>
</dbReference>
<keyword evidence="8" id="KW-1185">Reference proteome</keyword>
<proteinExistence type="predicted"/>
<evidence type="ECO:0000313" key="7">
    <source>
        <dbReference type="EMBL" id="USP81004.1"/>
    </source>
</evidence>
<dbReference type="Proteomes" id="UP001056012">
    <property type="component" value="Chromosome 6"/>
</dbReference>
<dbReference type="GO" id="GO:0003824">
    <property type="term" value="F:catalytic activity"/>
    <property type="evidence" value="ECO:0007669"/>
    <property type="project" value="InterPro"/>
</dbReference>
<feature type="binding site" evidence="4">
    <location>
        <begin position="557"/>
        <end position="564"/>
    </location>
    <ligand>
        <name>substrate</name>
    </ligand>
</feature>
<dbReference type="InterPro" id="IPR006600">
    <property type="entry name" value="HTH_CenpB_DNA-bd_dom"/>
</dbReference>
<dbReference type="PROSITE" id="PS00175">
    <property type="entry name" value="PG_MUTASE"/>
    <property type="match status" value="1"/>
</dbReference>
<dbReference type="AlphaFoldDB" id="A0A9Q8ZGE8"/>
<evidence type="ECO:0000256" key="2">
    <source>
        <dbReference type="ARBA" id="ARBA00023125"/>
    </source>
</evidence>
<gene>
    <name evidence="7" type="ORF">yc1106_08278</name>
</gene>
<dbReference type="InterPro" id="IPR013078">
    <property type="entry name" value="His_Pase_superF_clade-1"/>
</dbReference>
<sequence>MPRQQRSIQTSREARVLLASRALQEKRVISQRQAAMLYDAPRTTLRRRLRGTQPRSETASVNRKLSPIEEQSLVQWILELDRRGFPPHIIDVRRMADALLAARGQDPPPPPVGKNWVSRFIQSQPELQTKWTRRLHSQRASCEDPAIIAAWFKLVEETRQTYGVLDQDIYNFDETGFAMGVAATSKVVTSSDRVGRAVVIQPGNREWVTVIECVSASGWSLPPFIILSGKVHQSSWYRDLPLDWTVGVSDNGWTTDELGLEWVKHFNQHTAARTAGVYRLLIVDGHSSHATPEFDQYCTENKIITLCMPPHASHLLQPLDVSCYSPLKRAYGRQIEELARQGVYHIDKTDFLTAYTRIRPTIFTQQNIQSGFRATGLVPSCPDRVLSSLTVVRTPSPPQTTVDDNVTAQAAAQTETPHTVEQLQQQVRYLQERLRRQPESPTSLAIRQLAKSAQLAMQSAVILAEENKKLREENQRQRQKQNQPRQYIASGGALQVRRAQQLAVEAERVVVETEQGKYAAVWKAWLPHYASIHEAQRCAPSPTEGSMVQTVKLFLIRHGETVDNVAQVYAGRRDSLLTNHGYQQATRLGLYFKSLGLTFTHLFSSHLRRAVTTASRIREAQSTPVADCQTAKAVPDIVQLPILMEKDFGSLEGKKFHVHHPQMKLPSKRRPHENNRKAGFVDGESKADMVRRADAFLDKHLIPLFEDSSSDDDFVIAIVSHGIFLSTLWKRILLRVPPHNTVLCTSLEGTVRQSLEHLGSWSNTGYLELYFTRVVGEHRSSTTETCVVPSTAHSKSFVEVSAADESLRKHGILVSVEETTAPFDISVPPASTSHGMQGWSMSILRVNSKDHLQGLKRARGGLGSSSHDASQMSIKVFFKRCKTERESKPEEVLIPSHLQ</sequence>
<evidence type="ECO:0000313" key="8">
    <source>
        <dbReference type="Proteomes" id="UP001056012"/>
    </source>
</evidence>
<evidence type="ECO:0000256" key="5">
    <source>
        <dbReference type="SAM" id="MobiDB-lite"/>
    </source>
</evidence>
<feature type="region of interest" description="Disordered" evidence="5">
    <location>
        <begin position="659"/>
        <end position="679"/>
    </location>
</feature>
<dbReference type="InterPro" id="IPR004875">
    <property type="entry name" value="DDE_SF_endonuclease_dom"/>
</dbReference>
<dbReference type="EMBL" id="CP089279">
    <property type="protein sequence ID" value="USP81004.1"/>
    <property type="molecule type" value="Genomic_DNA"/>
</dbReference>
<dbReference type="GO" id="GO:0005634">
    <property type="term" value="C:nucleus"/>
    <property type="evidence" value="ECO:0007669"/>
    <property type="project" value="UniProtKB-SubCell"/>
</dbReference>
<accession>A0A9Q8ZGE8</accession>
<reference evidence="7" key="1">
    <citation type="submission" date="2021-12" db="EMBL/GenBank/DDBJ databases">
        <title>Curvularia clavata genome.</title>
        <authorList>
            <person name="Cao Y."/>
        </authorList>
    </citation>
    <scope>NUCLEOTIDE SEQUENCE</scope>
    <source>
        <strain evidence="7">Yc1106</strain>
    </source>
</reference>
<feature type="binding site" evidence="4">
    <location>
        <position position="609"/>
    </location>
    <ligand>
        <name>substrate</name>
    </ligand>
</feature>
<comment type="subcellular location">
    <subcellularLocation>
        <location evidence="1">Nucleus</location>
    </subcellularLocation>
</comment>
<dbReference type="PANTHER" id="PTHR19303:SF62">
    <property type="entry name" value="HTH CENPB-TYPE DOMAIN-CONTAINING PROTEIN-RELATED"/>
    <property type="match status" value="1"/>
</dbReference>
<dbReference type="OrthoDB" id="354304at2759"/>
<dbReference type="VEuPathDB" id="FungiDB:yc1106_08278"/>
<dbReference type="SMART" id="SM00674">
    <property type="entry name" value="CENPB"/>
    <property type="match status" value="1"/>
</dbReference>
<dbReference type="Pfam" id="PF03221">
    <property type="entry name" value="HTH_Tnp_Tc5"/>
    <property type="match status" value="1"/>
</dbReference>
<dbReference type="Pfam" id="PF05225">
    <property type="entry name" value="HTH_psq"/>
    <property type="match status" value="1"/>
</dbReference>
<dbReference type="SMART" id="SM00855">
    <property type="entry name" value="PGAM"/>
    <property type="match status" value="1"/>
</dbReference>
<dbReference type="SUPFAM" id="SSF53254">
    <property type="entry name" value="Phosphoglycerate mutase-like"/>
    <property type="match status" value="1"/>
</dbReference>
<protein>
    <recommendedName>
        <fullName evidence="6">HTH CENPB-type domain-containing protein</fullName>
    </recommendedName>
</protein>
<keyword evidence="3" id="KW-0539">Nucleus</keyword>